<evidence type="ECO:0000256" key="7">
    <source>
        <dbReference type="RuleBase" id="RU000461"/>
    </source>
</evidence>
<dbReference type="InterPro" id="IPR036396">
    <property type="entry name" value="Cyt_P450_sf"/>
</dbReference>
<dbReference type="GO" id="GO:0004497">
    <property type="term" value="F:monooxygenase activity"/>
    <property type="evidence" value="ECO:0007669"/>
    <property type="project" value="UniProtKB-KW"/>
</dbReference>
<keyword evidence="6 7" id="KW-0503">Monooxygenase</keyword>
<evidence type="ECO:0000256" key="3">
    <source>
        <dbReference type="ARBA" id="ARBA00022723"/>
    </source>
</evidence>
<comment type="similarity">
    <text evidence="1 7">Belongs to the cytochrome P450 family.</text>
</comment>
<keyword evidence="9" id="KW-1185">Reference proteome</keyword>
<dbReference type="Gene3D" id="1.10.630.10">
    <property type="entry name" value="Cytochrome P450"/>
    <property type="match status" value="1"/>
</dbReference>
<evidence type="ECO:0000256" key="6">
    <source>
        <dbReference type="ARBA" id="ARBA00023033"/>
    </source>
</evidence>
<protein>
    <submittedName>
        <fullName evidence="8">Cytochrome P450</fullName>
    </submittedName>
</protein>
<evidence type="ECO:0000313" key="8">
    <source>
        <dbReference type="EMBL" id="MCP2170191.1"/>
    </source>
</evidence>
<name>A0AAE3GL38_9PSEU</name>
<dbReference type="PRINTS" id="PR00359">
    <property type="entry name" value="BP450"/>
</dbReference>
<dbReference type="InterPro" id="IPR001128">
    <property type="entry name" value="Cyt_P450"/>
</dbReference>
<dbReference type="PANTHER" id="PTHR46696:SF1">
    <property type="entry name" value="CYTOCHROME P450 YJIB-RELATED"/>
    <property type="match status" value="1"/>
</dbReference>
<dbReference type="Pfam" id="PF00067">
    <property type="entry name" value="p450"/>
    <property type="match status" value="1"/>
</dbReference>
<dbReference type="EMBL" id="JAMTCK010000026">
    <property type="protein sequence ID" value="MCP2170191.1"/>
    <property type="molecule type" value="Genomic_DNA"/>
</dbReference>
<accession>A0AAE3GL38</accession>
<evidence type="ECO:0000313" key="9">
    <source>
        <dbReference type="Proteomes" id="UP001206128"/>
    </source>
</evidence>
<dbReference type="AlphaFoldDB" id="A0AAE3GL38"/>
<dbReference type="FunFam" id="1.10.630.10:FF:000018">
    <property type="entry name" value="Cytochrome P450 monooxygenase"/>
    <property type="match status" value="1"/>
</dbReference>
<dbReference type="RefSeq" id="WP_253780152.1">
    <property type="nucleotide sequence ID" value="NZ_JAMTCK010000026.1"/>
</dbReference>
<keyword evidence="4 7" id="KW-0560">Oxidoreductase</keyword>
<gene>
    <name evidence="8" type="ORF">LX83_007082</name>
</gene>
<evidence type="ECO:0000256" key="1">
    <source>
        <dbReference type="ARBA" id="ARBA00010617"/>
    </source>
</evidence>
<dbReference type="GO" id="GO:0020037">
    <property type="term" value="F:heme binding"/>
    <property type="evidence" value="ECO:0007669"/>
    <property type="project" value="InterPro"/>
</dbReference>
<proteinExistence type="inferred from homology"/>
<dbReference type="InterPro" id="IPR002397">
    <property type="entry name" value="Cyt_P450_B"/>
</dbReference>
<evidence type="ECO:0000256" key="5">
    <source>
        <dbReference type="ARBA" id="ARBA00023004"/>
    </source>
</evidence>
<evidence type="ECO:0000256" key="4">
    <source>
        <dbReference type="ARBA" id="ARBA00023002"/>
    </source>
</evidence>
<sequence>MSEQVLPQVDPSLLPPSTRTGLTDMVAWLGRMRREHPVHRDMFGIHHVFSHSAAQQVLADPTTFSSDPSHVMPAAAAELTSGMLAVMDPPGHTKVRKIASQAFTPKRVKNLSDRIEAIAEELLDQITESEFDFVARFSQQLPLIVVSELLGIPRADLPLFLGWTEKLLAVTVPNPNDEAELDASIASAQMGPLIEMQGYMHQFCAGVRAQPNDGFLSDLLQAEVDGQRLGDHEVVNLAIQLVQAGHITSASLLANSVLTLSESPELAARLRADSSLVAGFVDEVLRTKPPVPRLQRFTTTDTELDGVAIPAKSMVFVWLLSANHDESVFADAVRFDPERAASKALTFGHGIHYCFGAALAKTEARVGLAALFRRFAEFEVAPDAQIEFYEGEMFTPKSVPLRARTA</sequence>
<evidence type="ECO:0000256" key="2">
    <source>
        <dbReference type="ARBA" id="ARBA00022617"/>
    </source>
</evidence>
<keyword evidence="2 7" id="KW-0349">Heme</keyword>
<dbReference type="GO" id="GO:0005506">
    <property type="term" value="F:iron ion binding"/>
    <property type="evidence" value="ECO:0007669"/>
    <property type="project" value="InterPro"/>
</dbReference>
<dbReference type="Proteomes" id="UP001206128">
    <property type="component" value="Unassembled WGS sequence"/>
</dbReference>
<keyword evidence="3 7" id="KW-0479">Metal-binding</keyword>
<keyword evidence="5 7" id="KW-0408">Iron</keyword>
<comment type="caution">
    <text evidence="8">The sequence shown here is derived from an EMBL/GenBank/DDBJ whole genome shotgun (WGS) entry which is preliminary data.</text>
</comment>
<dbReference type="GO" id="GO:0016705">
    <property type="term" value="F:oxidoreductase activity, acting on paired donors, with incorporation or reduction of molecular oxygen"/>
    <property type="evidence" value="ECO:0007669"/>
    <property type="project" value="InterPro"/>
</dbReference>
<dbReference type="InterPro" id="IPR017972">
    <property type="entry name" value="Cyt_P450_CS"/>
</dbReference>
<dbReference type="PROSITE" id="PS00086">
    <property type="entry name" value="CYTOCHROME_P450"/>
    <property type="match status" value="1"/>
</dbReference>
<reference evidence="8" key="1">
    <citation type="submission" date="2022-06" db="EMBL/GenBank/DDBJ databases">
        <title>Genomic Encyclopedia of Archaeal and Bacterial Type Strains, Phase II (KMG-II): from individual species to whole genera.</title>
        <authorList>
            <person name="Goeker M."/>
        </authorList>
    </citation>
    <scope>NUCLEOTIDE SEQUENCE</scope>
    <source>
        <strain evidence="8">DSM 43935</strain>
    </source>
</reference>
<dbReference type="SUPFAM" id="SSF48264">
    <property type="entry name" value="Cytochrome P450"/>
    <property type="match status" value="1"/>
</dbReference>
<organism evidence="8 9">
    <name type="scientific">Goodfellowiella coeruleoviolacea</name>
    <dbReference type="NCBI Taxonomy" id="334858"/>
    <lineage>
        <taxon>Bacteria</taxon>
        <taxon>Bacillati</taxon>
        <taxon>Actinomycetota</taxon>
        <taxon>Actinomycetes</taxon>
        <taxon>Pseudonocardiales</taxon>
        <taxon>Pseudonocardiaceae</taxon>
        <taxon>Goodfellowiella</taxon>
    </lineage>
</organism>
<dbReference type="PANTHER" id="PTHR46696">
    <property type="entry name" value="P450, PUTATIVE (EUROFUNG)-RELATED"/>
    <property type="match status" value="1"/>
</dbReference>